<dbReference type="RefSeq" id="WP_249281678.1">
    <property type="nucleotide sequence ID" value="NZ_JACRST010000001.1"/>
</dbReference>
<organism evidence="4 5">
    <name type="scientific">Ligaoa zhengdingensis</name>
    <dbReference type="NCBI Taxonomy" id="2763658"/>
    <lineage>
        <taxon>Bacteria</taxon>
        <taxon>Bacillati</taxon>
        <taxon>Bacillota</taxon>
        <taxon>Clostridia</taxon>
        <taxon>Eubacteriales</taxon>
        <taxon>Oscillospiraceae</taxon>
        <taxon>Ligaoa</taxon>
    </lineage>
</organism>
<dbReference type="Gene3D" id="3.30.110.60">
    <property type="entry name" value="YhbY-like"/>
    <property type="match status" value="1"/>
</dbReference>
<dbReference type="AlphaFoldDB" id="A0A926I3N1"/>
<dbReference type="InterPro" id="IPR001890">
    <property type="entry name" value="RNA-binding_CRM"/>
</dbReference>
<evidence type="ECO:0000313" key="5">
    <source>
        <dbReference type="Proteomes" id="UP000653127"/>
    </source>
</evidence>
<sequence length="97" mass="10767">MLTSKQRANLRSQANQMETILQVGKGGIADALIKQVDDALTAREMIKLRVLETAPDTARDTAEQMAGQVGAEVVQVIGTRFILYRRNPKKPIYDPDK</sequence>
<accession>A0A926I3N1</accession>
<dbReference type="EMBL" id="JACRST010000001">
    <property type="protein sequence ID" value="MBC8545525.1"/>
    <property type="molecule type" value="Genomic_DNA"/>
</dbReference>
<dbReference type="InterPro" id="IPR051925">
    <property type="entry name" value="RNA-binding_domain"/>
</dbReference>
<dbReference type="SMART" id="SM01103">
    <property type="entry name" value="CRS1_YhbY"/>
    <property type="match status" value="1"/>
</dbReference>
<dbReference type="PANTHER" id="PTHR40065">
    <property type="entry name" value="RNA-BINDING PROTEIN YHBY"/>
    <property type="match status" value="1"/>
</dbReference>
<dbReference type="Pfam" id="PF01985">
    <property type="entry name" value="CRS1_YhbY"/>
    <property type="match status" value="1"/>
</dbReference>
<evidence type="ECO:0000259" key="3">
    <source>
        <dbReference type="PROSITE" id="PS51295"/>
    </source>
</evidence>
<dbReference type="PANTHER" id="PTHR40065:SF3">
    <property type="entry name" value="RNA-BINDING PROTEIN YHBY"/>
    <property type="match status" value="1"/>
</dbReference>
<evidence type="ECO:0000256" key="2">
    <source>
        <dbReference type="PROSITE-ProRule" id="PRU00626"/>
    </source>
</evidence>
<reference evidence="4" key="1">
    <citation type="submission" date="2020-08" db="EMBL/GenBank/DDBJ databases">
        <title>Genome public.</title>
        <authorList>
            <person name="Liu C."/>
            <person name="Sun Q."/>
        </authorList>
    </citation>
    <scope>NUCLEOTIDE SEQUENCE</scope>
    <source>
        <strain evidence="4">NSJ-31</strain>
    </source>
</reference>
<proteinExistence type="predicted"/>
<dbReference type="InterPro" id="IPR035920">
    <property type="entry name" value="YhbY-like_sf"/>
</dbReference>
<keyword evidence="5" id="KW-1185">Reference proteome</keyword>
<feature type="domain" description="CRM" evidence="3">
    <location>
        <begin position="1"/>
        <end position="96"/>
    </location>
</feature>
<dbReference type="SUPFAM" id="SSF75471">
    <property type="entry name" value="YhbY-like"/>
    <property type="match status" value="1"/>
</dbReference>
<evidence type="ECO:0000256" key="1">
    <source>
        <dbReference type="ARBA" id="ARBA00022884"/>
    </source>
</evidence>
<evidence type="ECO:0000313" key="4">
    <source>
        <dbReference type="EMBL" id="MBC8545525.1"/>
    </source>
</evidence>
<gene>
    <name evidence="4" type="ORF">H8711_01055</name>
</gene>
<comment type="caution">
    <text evidence="4">The sequence shown here is derived from an EMBL/GenBank/DDBJ whole genome shotgun (WGS) entry which is preliminary data.</text>
</comment>
<keyword evidence="1 2" id="KW-0694">RNA-binding</keyword>
<dbReference type="Proteomes" id="UP000653127">
    <property type="component" value="Unassembled WGS sequence"/>
</dbReference>
<name>A0A926I3N1_9FIRM</name>
<dbReference type="GO" id="GO:0003723">
    <property type="term" value="F:RNA binding"/>
    <property type="evidence" value="ECO:0007669"/>
    <property type="project" value="UniProtKB-UniRule"/>
</dbReference>
<dbReference type="PROSITE" id="PS51295">
    <property type="entry name" value="CRM"/>
    <property type="match status" value="1"/>
</dbReference>
<protein>
    <submittedName>
        <fullName evidence="4">YhbY family RNA-binding protein</fullName>
    </submittedName>
</protein>